<feature type="active site" description="Proton donor/acceptor" evidence="12 14">
    <location>
        <position position="133"/>
    </location>
</feature>
<evidence type="ECO:0000256" key="12">
    <source>
        <dbReference type="HAMAP-Rule" id="MF_00418"/>
    </source>
</evidence>
<dbReference type="PROSITE" id="PS00665">
    <property type="entry name" value="DHDPS_1"/>
    <property type="match status" value="1"/>
</dbReference>
<dbReference type="AlphaFoldDB" id="A0A318L5F7"/>
<comment type="pathway">
    <text evidence="2 12">Amino-acid biosynthesis; L-lysine biosynthesis via DAP pathway; (S)-tetrahydrodipicolinate from L-aspartate: step 3/4.</text>
</comment>
<dbReference type="SMART" id="SM01130">
    <property type="entry name" value="DHDPS"/>
    <property type="match status" value="1"/>
</dbReference>
<dbReference type="Proteomes" id="UP001276902">
    <property type="component" value="Unassembled WGS sequence"/>
</dbReference>
<evidence type="ECO:0000256" key="14">
    <source>
        <dbReference type="PIRSR" id="PIRSR001365-1"/>
    </source>
</evidence>
<dbReference type="PANTHER" id="PTHR12128:SF66">
    <property type="entry name" value="4-HYDROXY-2-OXOGLUTARATE ALDOLASE, MITOCHONDRIAL"/>
    <property type="match status" value="1"/>
</dbReference>
<evidence type="ECO:0000256" key="7">
    <source>
        <dbReference type="ARBA" id="ARBA00022915"/>
    </source>
</evidence>
<feature type="site" description="Part of a proton relay during catalysis" evidence="12">
    <location>
        <position position="44"/>
    </location>
</feature>
<comment type="function">
    <text evidence="1 12">Catalyzes the condensation of (S)-aspartate-beta-semialdehyde [(S)-ASA] and pyruvate to 4-hydroxy-tetrahydrodipicolinate (HTPA).</text>
</comment>
<evidence type="ECO:0000256" key="10">
    <source>
        <dbReference type="ARBA" id="ARBA00023270"/>
    </source>
</evidence>
<keyword evidence="9 12" id="KW-0456">Lyase</keyword>
<dbReference type="GO" id="GO:0005829">
    <property type="term" value="C:cytosol"/>
    <property type="evidence" value="ECO:0007669"/>
    <property type="project" value="TreeGrafter"/>
</dbReference>
<dbReference type="STRING" id="1034346.GCA_000313565_03432"/>
<dbReference type="SUPFAM" id="SSF51569">
    <property type="entry name" value="Aldolase"/>
    <property type="match status" value="1"/>
</dbReference>
<dbReference type="InterPro" id="IPR005263">
    <property type="entry name" value="DapA"/>
</dbReference>
<gene>
    <name evidence="12 16" type="primary">dapA</name>
    <name evidence="17" type="ORF">DES51_113122</name>
    <name evidence="16" type="ORF">MQE39_08015</name>
</gene>
<accession>A0A318L5F7</accession>
<dbReference type="InterPro" id="IPR002220">
    <property type="entry name" value="DapA-like"/>
</dbReference>
<proteinExistence type="inferred from homology"/>
<evidence type="ECO:0000256" key="1">
    <source>
        <dbReference type="ARBA" id="ARBA00003294"/>
    </source>
</evidence>
<dbReference type="InterPro" id="IPR013785">
    <property type="entry name" value="Aldolase_TIM"/>
</dbReference>
<dbReference type="HAMAP" id="MF_00418">
    <property type="entry name" value="DapA"/>
    <property type="match status" value="1"/>
</dbReference>
<dbReference type="CDD" id="cd00950">
    <property type="entry name" value="DHDPS"/>
    <property type="match status" value="1"/>
</dbReference>
<dbReference type="UniPathway" id="UPA00034">
    <property type="reaction ID" value="UER00017"/>
</dbReference>
<feature type="site" description="Part of a proton relay during catalysis" evidence="12">
    <location>
        <position position="107"/>
    </location>
</feature>
<keyword evidence="6 12" id="KW-0028">Amino-acid biosynthesis</keyword>
<dbReference type="GeneID" id="94439196"/>
<evidence type="ECO:0000313" key="17">
    <source>
        <dbReference type="EMBL" id="PXX76927.1"/>
    </source>
</evidence>
<comment type="similarity">
    <text evidence="3 12 13">Belongs to the DapA family.</text>
</comment>
<dbReference type="Proteomes" id="UP000247612">
    <property type="component" value="Unassembled WGS sequence"/>
</dbReference>
<evidence type="ECO:0000313" key="18">
    <source>
        <dbReference type="Proteomes" id="UP000247612"/>
    </source>
</evidence>
<dbReference type="EMBL" id="QJKH01000013">
    <property type="protein sequence ID" value="PXX76927.1"/>
    <property type="molecule type" value="Genomic_DNA"/>
</dbReference>
<dbReference type="NCBIfam" id="TIGR00674">
    <property type="entry name" value="dapA"/>
    <property type="match status" value="1"/>
</dbReference>
<dbReference type="RefSeq" id="WP_022939711.1">
    <property type="nucleotide sequence ID" value="NZ_BAABZA010000001.1"/>
</dbReference>
<evidence type="ECO:0000256" key="6">
    <source>
        <dbReference type="ARBA" id="ARBA00022605"/>
    </source>
</evidence>
<comment type="caution">
    <text evidence="17">The sequence shown here is derived from an EMBL/GenBank/DDBJ whole genome shotgun (WGS) entry which is preliminary data.</text>
</comment>
<feature type="active site" description="Schiff-base intermediate with substrate" evidence="12 14">
    <location>
        <position position="162"/>
    </location>
</feature>
<dbReference type="PIRSF" id="PIRSF001365">
    <property type="entry name" value="DHDPS"/>
    <property type="match status" value="1"/>
</dbReference>
<comment type="caution">
    <text evidence="12">Was originally thought to be a dihydrodipicolinate synthase (DHDPS), catalyzing the condensation of (S)-aspartate-beta-semialdehyde [(S)-ASA] and pyruvate to dihydrodipicolinate (DHDP). However, it was shown in E.coli that the product of the enzymatic reaction is not dihydrodipicolinate but in fact (4S)-4-hydroxy-2,3,4,5-tetrahydro-(2S)-dipicolinic acid (HTPA), and that the consecutive dehydration reaction leading to DHDP is not spontaneous but catalyzed by DapB.</text>
</comment>
<evidence type="ECO:0000256" key="13">
    <source>
        <dbReference type="PIRNR" id="PIRNR001365"/>
    </source>
</evidence>
<dbReference type="InterPro" id="IPR020624">
    <property type="entry name" value="Schiff_base-form_aldolases_CS"/>
</dbReference>
<evidence type="ECO:0000256" key="5">
    <source>
        <dbReference type="ARBA" id="ARBA00022490"/>
    </source>
</evidence>
<evidence type="ECO:0000256" key="3">
    <source>
        <dbReference type="ARBA" id="ARBA00007592"/>
    </source>
</evidence>
<evidence type="ECO:0000256" key="2">
    <source>
        <dbReference type="ARBA" id="ARBA00005120"/>
    </source>
</evidence>
<evidence type="ECO:0000256" key="8">
    <source>
        <dbReference type="ARBA" id="ARBA00023154"/>
    </source>
</evidence>
<keyword evidence="18" id="KW-1185">Reference proteome</keyword>
<evidence type="ECO:0000256" key="15">
    <source>
        <dbReference type="PIRSR" id="PIRSR001365-2"/>
    </source>
</evidence>
<dbReference type="PANTHER" id="PTHR12128">
    <property type="entry name" value="DIHYDRODIPICOLINATE SYNTHASE"/>
    <property type="match status" value="1"/>
</dbReference>
<comment type="subunit">
    <text evidence="12">Homotetramer; dimer of dimers.</text>
</comment>
<organism evidence="17 18">
    <name type="scientific">Dielma fastidiosa</name>
    <dbReference type="NCBI Taxonomy" id="1034346"/>
    <lineage>
        <taxon>Bacteria</taxon>
        <taxon>Bacillati</taxon>
        <taxon>Bacillota</taxon>
        <taxon>Erysipelotrichia</taxon>
        <taxon>Erysipelotrichales</taxon>
        <taxon>Erysipelotrichaceae</taxon>
        <taxon>Dielma</taxon>
    </lineage>
</organism>
<dbReference type="GO" id="GO:0019877">
    <property type="term" value="P:diaminopimelate biosynthetic process"/>
    <property type="evidence" value="ECO:0007669"/>
    <property type="project" value="UniProtKB-UniRule"/>
</dbReference>
<feature type="binding site" evidence="12 15">
    <location>
        <position position="203"/>
    </location>
    <ligand>
        <name>pyruvate</name>
        <dbReference type="ChEBI" id="CHEBI:15361"/>
    </ligand>
</feature>
<comment type="catalytic activity">
    <reaction evidence="11 12">
        <text>L-aspartate 4-semialdehyde + pyruvate = (2S,4S)-4-hydroxy-2,3,4,5-tetrahydrodipicolinate + H2O + H(+)</text>
        <dbReference type="Rhea" id="RHEA:34171"/>
        <dbReference type="ChEBI" id="CHEBI:15361"/>
        <dbReference type="ChEBI" id="CHEBI:15377"/>
        <dbReference type="ChEBI" id="CHEBI:15378"/>
        <dbReference type="ChEBI" id="CHEBI:67139"/>
        <dbReference type="ChEBI" id="CHEBI:537519"/>
        <dbReference type="EC" id="4.3.3.7"/>
    </reaction>
</comment>
<name>A0A318L5F7_9FIRM</name>
<dbReference type="GO" id="GO:0008840">
    <property type="term" value="F:4-hydroxy-tetrahydrodipicolinate synthase activity"/>
    <property type="evidence" value="ECO:0007669"/>
    <property type="project" value="UniProtKB-UniRule"/>
</dbReference>
<protein>
    <recommendedName>
        <fullName evidence="4 12">4-hydroxy-tetrahydrodipicolinate synthase</fullName>
        <shortName evidence="12">HTPA synthase</shortName>
        <ecNumber evidence="4 12">4.3.3.7</ecNumber>
    </recommendedName>
</protein>
<dbReference type="GO" id="GO:0009089">
    <property type="term" value="P:lysine biosynthetic process via diaminopimelate"/>
    <property type="evidence" value="ECO:0007669"/>
    <property type="project" value="UniProtKB-UniRule"/>
</dbReference>
<keyword evidence="7 12" id="KW-0220">Diaminopimelate biosynthesis</keyword>
<dbReference type="PRINTS" id="PR00146">
    <property type="entry name" value="DHPICSNTHASE"/>
</dbReference>
<evidence type="ECO:0000313" key="16">
    <source>
        <dbReference type="EMBL" id="MDY5168060.1"/>
    </source>
</evidence>
<dbReference type="OrthoDB" id="9782828at2"/>
<keyword evidence="10 12" id="KW-0704">Schiff base</keyword>
<dbReference type="Pfam" id="PF00701">
    <property type="entry name" value="DHDPS"/>
    <property type="match status" value="1"/>
</dbReference>
<feature type="binding site" evidence="12 15">
    <location>
        <position position="45"/>
    </location>
    <ligand>
        <name>pyruvate</name>
        <dbReference type="ChEBI" id="CHEBI:15361"/>
    </ligand>
</feature>
<sequence length="284" mass="31791">MKSKCYVAMITPFTEANAIDYESAERIIEKLISEGVSGLMVCGTTGESPTLSENEKLDFLEFVINQVNKRCEVWFGAGSNATCDSVRLIKLSEQLDFDGYLIVVPYYNKPSQYGLYEHFAVLAENARKNIMLYNVPGRCGVALESATVIRLAKDFKNIVALKQADHNLQMVSEILAELDDFNVYSGEDGYLLEGMIAGMSGVVSVIGHLYTPELIAFFEAYEQGEDCTGKDIFFKLIARLFFLESNPSCVKYLYSKMGLCKNILRLPMSTISEKTCAQLDTYFK</sequence>
<evidence type="ECO:0000256" key="11">
    <source>
        <dbReference type="ARBA" id="ARBA00047836"/>
    </source>
</evidence>
<evidence type="ECO:0000256" key="4">
    <source>
        <dbReference type="ARBA" id="ARBA00012086"/>
    </source>
</evidence>
<dbReference type="EMBL" id="JALDAW010000011">
    <property type="protein sequence ID" value="MDY5168060.1"/>
    <property type="molecule type" value="Genomic_DNA"/>
</dbReference>
<reference evidence="17 18" key="1">
    <citation type="submission" date="2018-05" db="EMBL/GenBank/DDBJ databases">
        <title>Genomic Encyclopedia of Type Strains, Phase IV (KMG-IV): sequencing the most valuable type-strain genomes for metagenomic binning, comparative biology and taxonomic classification.</title>
        <authorList>
            <person name="Goeker M."/>
        </authorList>
    </citation>
    <scope>NUCLEOTIDE SEQUENCE [LARGE SCALE GENOMIC DNA]</scope>
    <source>
        <strain evidence="17 18">JC118</strain>
    </source>
</reference>
<dbReference type="EC" id="4.3.3.7" evidence="4 12"/>
<dbReference type="Gene3D" id="3.20.20.70">
    <property type="entry name" value="Aldolase class I"/>
    <property type="match status" value="1"/>
</dbReference>
<reference evidence="16" key="2">
    <citation type="submission" date="2022-03" db="EMBL/GenBank/DDBJ databases">
        <title>First case of bacteraemia caused by Dielma fastidiosa in a patient hospitalised with diverticulitis.</title>
        <authorList>
            <person name="Forman-Ankjaer B."/>
            <person name="Hvid-Jensen F."/>
            <person name="Kobel C.M."/>
            <person name="Greve T."/>
        </authorList>
    </citation>
    <scope>NUCLEOTIDE SEQUENCE</scope>
    <source>
        <strain evidence="16">AUH_DF_2021</strain>
    </source>
</reference>
<keyword evidence="8 12" id="KW-0457">Lysine biosynthesis</keyword>
<comment type="subcellular location">
    <subcellularLocation>
        <location evidence="12">Cytoplasm</location>
    </subcellularLocation>
</comment>
<evidence type="ECO:0000256" key="9">
    <source>
        <dbReference type="ARBA" id="ARBA00023239"/>
    </source>
</evidence>
<keyword evidence="5 12" id="KW-0963">Cytoplasm</keyword>